<dbReference type="InterPro" id="IPR007557">
    <property type="entry name" value="PSP1_C"/>
</dbReference>
<comment type="caution">
    <text evidence="2">The sequence shown here is derived from an EMBL/GenBank/DDBJ whole genome shotgun (WGS) entry which is preliminary data.</text>
</comment>
<evidence type="ECO:0000313" key="2">
    <source>
        <dbReference type="EMBL" id="GAA4890849.1"/>
    </source>
</evidence>
<accession>A0ABP9F0Y4</accession>
<dbReference type="EMBL" id="BAABLV010000008">
    <property type="protein sequence ID" value="GAA4890849.1"/>
    <property type="molecule type" value="Genomic_DNA"/>
</dbReference>
<keyword evidence="3" id="KW-1185">Reference proteome</keyword>
<dbReference type="RefSeq" id="WP_345578310.1">
    <property type="nucleotide sequence ID" value="NZ_BAABLV010000008.1"/>
</dbReference>
<proteinExistence type="predicted"/>
<reference evidence="3" key="1">
    <citation type="journal article" date="2019" name="Int. J. Syst. Evol. Microbiol.">
        <title>The Global Catalogue of Microorganisms (GCM) 10K type strain sequencing project: providing services to taxonomists for standard genome sequencing and annotation.</title>
        <authorList>
            <consortium name="The Broad Institute Genomics Platform"/>
            <consortium name="The Broad Institute Genome Sequencing Center for Infectious Disease"/>
            <person name="Wu L."/>
            <person name="Ma J."/>
        </authorList>
    </citation>
    <scope>NUCLEOTIDE SEQUENCE [LARGE SCALE GENOMIC DNA]</scope>
    <source>
        <strain evidence="3">JCM 19125</strain>
    </source>
</reference>
<evidence type="ECO:0000313" key="3">
    <source>
        <dbReference type="Proteomes" id="UP001501521"/>
    </source>
</evidence>
<dbReference type="NCBIfam" id="NF041131">
    <property type="entry name" value="RicT_YaaT_fam"/>
    <property type="match status" value="1"/>
</dbReference>
<gene>
    <name evidence="2" type="ORF">GCM10025789_04350</name>
</gene>
<dbReference type="PANTHER" id="PTHR43830:SF3">
    <property type="entry name" value="PROTEIN PSP1"/>
    <property type="match status" value="1"/>
</dbReference>
<sequence length="283" mass="30876">MTRVMAVAFERYGQLHYLDPGDGDYKVGDWVRYPTVDGVEVAECVWAPEDVEFIDGELPVCGGPASEADLARDARNRNRRADAERTARDLIAKRQLPMKVVGVDFIDQSDTYDRLVAIYYTAPHRVDFRQLLGDLARALDARIDLRQVGSRDAARLLGGIGQCGRDLCCSTFLQDFEPVSMRLAKVQGLPANPLQISGACGRLLCCLKYEHPLYVDFLRRAPAVGAAVTTADGGEGVVVGHNVPANTVSVRQPSGEVVRCPLESVCSTARARKDRAAGRAANE</sequence>
<name>A0ABP9F0Y4_9ACTN</name>
<evidence type="ECO:0000259" key="1">
    <source>
        <dbReference type="PROSITE" id="PS51411"/>
    </source>
</evidence>
<dbReference type="InterPro" id="IPR047767">
    <property type="entry name" value="PSP1-like"/>
</dbReference>
<organism evidence="2 3">
    <name type="scientific">Tessaracoccus lubricantis</name>
    <dbReference type="NCBI Taxonomy" id="545543"/>
    <lineage>
        <taxon>Bacteria</taxon>
        <taxon>Bacillati</taxon>
        <taxon>Actinomycetota</taxon>
        <taxon>Actinomycetes</taxon>
        <taxon>Propionibacteriales</taxon>
        <taxon>Propionibacteriaceae</taxon>
        <taxon>Tessaracoccus</taxon>
    </lineage>
</organism>
<dbReference type="Pfam" id="PF04468">
    <property type="entry name" value="PSP1"/>
    <property type="match status" value="1"/>
</dbReference>
<protein>
    <submittedName>
        <fullName evidence="2">Stage 0 sporulation family protein</fullName>
    </submittedName>
</protein>
<dbReference type="Proteomes" id="UP001501521">
    <property type="component" value="Unassembled WGS sequence"/>
</dbReference>
<dbReference type="PANTHER" id="PTHR43830">
    <property type="entry name" value="PROTEIN PSP1"/>
    <property type="match status" value="1"/>
</dbReference>
<feature type="domain" description="PSP1 C-terminal" evidence="1">
    <location>
        <begin position="59"/>
        <end position="148"/>
    </location>
</feature>
<dbReference type="PROSITE" id="PS51411">
    <property type="entry name" value="PSP1_C"/>
    <property type="match status" value="1"/>
</dbReference>